<feature type="domain" description="Anaphase-promoting complex subunit 4-like WD40" evidence="6">
    <location>
        <begin position="30"/>
        <end position="127"/>
    </location>
</feature>
<organism evidence="8 9">
    <name type="scientific">Lactuca sativa</name>
    <name type="common">Garden lettuce</name>
    <dbReference type="NCBI Taxonomy" id="4236"/>
    <lineage>
        <taxon>Eukaryota</taxon>
        <taxon>Viridiplantae</taxon>
        <taxon>Streptophyta</taxon>
        <taxon>Embryophyta</taxon>
        <taxon>Tracheophyta</taxon>
        <taxon>Spermatophyta</taxon>
        <taxon>Magnoliopsida</taxon>
        <taxon>eudicotyledons</taxon>
        <taxon>Gunneridae</taxon>
        <taxon>Pentapetalae</taxon>
        <taxon>asterids</taxon>
        <taxon>campanulids</taxon>
        <taxon>Asterales</taxon>
        <taxon>Asteraceae</taxon>
        <taxon>Cichorioideae</taxon>
        <taxon>Cichorieae</taxon>
        <taxon>Lactucinae</taxon>
        <taxon>Lactuca</taxon>
    </lineage>
</organism>
<dbReference type="GO" id="GO:0031145">
    <property type="term" value="P:anaphase-promoting complex-dependent catabolic process"/>
    <property type="evidence" value="ECO:0000318"/>
    <property type="project" value="GO_Central"/>
</dbReference>
<evidence type="ECO:0000259" key="7">
    <source>
        <dbReference type="Pfam" id="PF12896"/>
    </source>
</evidence>
<gene>
    <name evidence="8" type="ORF">LSAT_V11C400179300</name>
</gene>
<dbReference type="SUPFAM" id="SSF117289">
    <property type="entry name" value="Nucleoporin domain"/>
    <property type="match status" value="1"/>
</dbReference>
<evidence type="ECO:0000313" key="8">
    <source>
        <dbReference type="EMBL" id="KAJ0213745.1"/>
    </source>
</evidence>
<comment type="caution">
    <text evidence="8">The sequence shown here is derived from an EMBL/GenBank/DDBJ whole genome shotgun (WGS) entry which is preliminary data.</text>
</comment>
<dbReference type="PANTHER" id="PTHR13260">
    <property type="entry name" value="ANAPHASE PROMOTING COMPLEX SUBUNIT 4 APC4"/>
    <property type="match status" value="1"/>
</dbReference>
<keyword evidence="4" id="KW-0833">Ubl conjugation pathway</keyword>
<evidence type="ECO:0000256" key="3">
    <source>
        <dbReference type="ARBA" id="ARBA00022776"/>
    </source>
</evidence>
<dbReference type="InterPro" id="IPR024789">
    <property type="entry name" value="APC4"/>
</dbReference>
<dbReference type="InterPro" id="IPR015943">
    <property type="entry name" value="WD40/YVTN_repeat-like_dom_sf"/>
</dbReference>
<dbReference type="GO" id="GO:0034399">
    <property type="term" value="C:nuclear periphery"/>
    <property type="evidence" value="ECO:0000318"/>
    <property type="project" value="GO_Central"/>
</dbReference>
<dbReference type="Pfam" id="PF12896">
    <property type="entry name" value="ANAPC4"/>
    <property type="match status" value="1"/>
</dbReference>
<dbReference type="Proteomes" id="UP000235145">
    <property type="component" value="Unassembled WGS sequence"/>
</dbReference>
<proteinExistence type="predicted"/>
<dbReference type="AlphaFoldDB" id="A0A9R1XGH8"/>
<sequence length="771" mass="86942">METDEEEVSRIVPFQLQFDKPVASQIKIAEWNPEKDLLAMVTEDSKILLHRFNWQRLWTISPAILTKKILNSFTGRCITSLCWRPDGKAIAVGLQDGTISLHDVENGKLLRSMKSHTVAVVCLNWEDDGGGEISDDKFHTSKYEDRTSRFFPPPPRAPRAPGLVPGETGFMDESENLSQELSNSSHQRFNILCSADKDGIINFSIFGIFPIGKIDIHDFSVTFPLEKEHVDCKLLNASICKVALSKDLCHLTVLCSGELQVPRHDLHGFHCLTLDTSIFFKRRNELHQVAQQASNIEDLTEVIRASLSVMSKQWSDAMHTFHDKFDSLSNLIHDHGLDSTPQEEFLSLLGGARTSPAVHQFLLTSLGEAGLKRIMKLVCGAGKDLQVIVLEHLQPAAEMIGFRLGELRGLSKWRSRYKSVGLDESLIDNATEKAGILLIQVERFMRVLASSVQQFSNFFNWLHKCVKMLTSEPSDQHQILAFNCELVILFLKYLYDQDPVKRLLESTEIDHSIEVDLETMERVQELAHFGGFTDLDYLRRTLAKEFQQMESCFKEAFQMPFTTISKKILCQNLLPLFPVESLPKSALSTVPTSISFYKVGIFWLIIQEQQSFVDYVSFRLPNEPSSDLANCIVVTRCLMHDLEAVLLCVPDDYQCVDLSLYKECQLVLLLNGPSSVSESSEKACMMIVQADDLPFVSIPTSTTSTPWKLQQLKDSIVYLHMDSFKVRGIPHSVIAPLAVSASRGVACVFAARKRALVYILDEDEDEISDAE</sequence>
<protein>
    <recommendedName>
        <fullName evidence="1">Anaphase-promoting complex subunit 4</fullName>
    </recommendedName>
</protein>
<dbReference type="GO" id="GO:0070979">
    <property type="term" value="P:protein K11-linked ubiquitination"/>
    <property type="evidence" value="ECO:0000318"/>
    <property type="project" value="GO_Central"/>
</dbReference>
<dbReference type="Pfam" id="PF12894">
    <property type="entry name" value="ANAPC4_WD40"/>
    <property type="match status" value="1"/>
</dbReference>
<dbReference type="SMART" id="SM00320">
    <property type="entry name" value="WD40"/>
    <property type="match status" value="2"/>
</dbReference>
<evidence type="ECO:0000256" key="4">
    <source>
        <dbReference type="ARBA" id="ARBA00022786"/>
    </source>
</evidence>
<dbReference type="GO" id="GO:0051301">
    <property type="term" value="P:cell division"/>
    <property type="evidence" value="ECO:0007669"/>
    <property type="project" value="UniProtKB-KW"/>
</dbReference>
<feature type="domain" description="Anaphase-promoting complex subunit 4 long" evidence="7">
    <location>
        <begin position="270"/>
        <end position="472"/>
    </location>
</feature>
<dbReference type="InterPro" id="IPR001680">
    <property type="entry name" value="WD40_rpt"/>
</dbReference>
<evidence type="ECO:0000256" key="2">
    <source>
        <dbReference type="ARBA" id="ARBA00022618"/>
    </source>
</evidence>
<name>A0A9R1XGH8_LACSA</name>
<dbReference type="EMBL" id="NBSK02000004">
    <property type="protein sequence ID" value="KAJ0213745.1"/>
    <property type="molecule type" value="Genomic_DNA"/>
</dbReference>
<dbReference type="InterPro" id="IPR024790">
    <property type="entry name" value="APC4_long_dom"/>
</dbReference>
<evidence type="ECO:0000313" key="9">
    <source>
        <dbReference type="Proteomes" id="UP000235145"/>
    </source>
</evidence>
<dbReference type="InterPro" id="IPR024977">
    <property type="entry name" value="Apc4-like_WD40_dom"/>
</dbReference>
<dbReference type="PANTHER" id="PTHR13260:SF0">
    <property type="entry name" value="ANAPHASE-PROMOTING COMPLEX SUBUNIT 4"/>
    <property type="match status" value="1"/>
</dbReference>
<keyword evidence="9" id="KW-1185">Reference proteome</keyword>
<keyword evidence="5" id="KW-0131">Cell cycle</keyword>
<evidence type="ECO:0000259" key="6">
    <source>
        <dbReference type="Pfam" id="PF12894"/>
    </source>
</evidence>
<evidence type="ECO:0000256" key="1">
    <source>
        <dbReference type="ARBA" id="ARBA00016067"/>
    </source>
</evidence>
<reference evidence="8 9" key="1">
    <citation type="journal article" date="2017" name="Nat. Commun.">
        <title>Genome assembly with in vitro proximity ligation data and whole-genome triplication in lettuce.</title>
        <authorList>
            <person name="Reyes-Chin-Wo S."/>
            <person name="Wang Z."/>
            <person name="Yang X."/>
            <person name="Kozik A."/>
            <person name="Arikit S."/>
            <person name="Song C."/>
            <person name="Xia L."/>
            <person name="Froenicke L."/>
            <person name="Lavelle D.O."/>
            <person name="Truco M.J."/>
            <person name="Xia R."/>
            <person name="Zhu S."/>
            <person name="Xu C."/>
            <person name="Xu H."/>
            <person name="Xu X."/>
            <person name="Cox K."/>
            <person name="Korf I."/>
            <person name="Meyers B.C."/>
            <person name="Michelmore R.W."/>
        </authorList>
    </citation>
    <scope>NUCLEOTIDE SEQUENCE [LARGE SCALE GENOMIC DNA]</scope>
    <source>
        <strain evidence="9">cv. Salinas</strain>
        <tissue evidence="8">Seedlings</tissue>
    </source>
</reference>
<accession>A0A9R1XGH8</accession>
<keyword evidence="3" id="KW-0498">Mitosis</keyword>
<dbReference type="Gene3D" id="2.130.10.10">
    <property type="entry name" value="YVTN repeat-like/Quinoprotein amine dehydrogenase"/>
    <property type="match status" value="1"/>
</dbReference>
<evidence type="ECO:0000256" key="5">
    <source>
        <dbReference type="ARBA" id="ARBA00023306"/>
    </source>
</evidence>
<dbReference type="GO" id="GO:0005680">
    <property type="term" value="C:anaphase-promoting complex"/>
    <property type="evidence" value="ECO:0000318"/>
    <property type="project" value="GO_Central"/>
</dbReference>
<keyword evidence="2" id="KW-0132">Cell division</keyword>